<proteinExistence type="predicted"/>
<evidence type="ECO:0000313" key="1">
    <source>
        <dbReference type="EMBL" id="KAI9922839.1"/>
    </source>
</evidence>
<reference evidence="1 2" key="1">
    <citation type="journal article" date="2022" name="bioRxiv">
        <title>The genome of the oomycete Peronosclerospora sorghi, a cosmopolitan pathogen of maize and sorghum, is inflated with dispersed pseudogenes.</title>
        <authorList>
            <person name="Fletcher K."/>
            <person name="Martin F."/>
            <person name="Isakeit T."/>
            <person name="Cavanaugh K."/>
            <person name="Magill C."/>
            <person name="Michelmore R."/>
        </authorList>
    </citation>
    <scope>NUCLEOTIDE SEQUENCE [LARGE SCALE GENOMIC DNA]</scope>
    <source>
        <strain evidence="1">P6</strain>
    </source>
</reference>
<sequence>MYKALRSECVELFLSKAIMGNGEGRDFEQALGACRNGWEHQRVYHLRELELIYKTRYLLIPIPLNT</sequence>
<evidence type="ECO:0000313" key="2">
    <source>
        <dbReference type="Proteomes" id="UP001163321"/>
    </source>
</evidence>
<dbReference type="EMBL" id="CM047580">
    <property type="protein sequence ID" value="KAI9922839.1"/>
    <property type="molecule type" value="Genomic_DNA"/>
</dbReference>
<accession>A0ACC0WVE3</accession>
<organism evidence="1 2">
    <name type="scientific">Peronosclerospora sorghi</name>
    <dbReference type="NCBI Taxonomy" id="230839"/>
    <lineage>
        <taxon>Eukaryota</taxon>
        <taxon>Sar</taxon>
        <taxon>Stramenopiles</taxon>
        <taxon>Oomycota</taxon>
        <taxon>Peronosporomycetes</taxon>
        <taxon>Peronosporales</taxon>
        <taxon>Peronosporaceae</taxon>
        <taxon>Peronosclerospora</taxon>
    </lineage>
</organism>
<comment type="caution">
    <text evidence="1">The sequence shown here is derived from an EMBL/GenBank/DDBJ whole genome shotgun (WGS) entry which is preliminary data.</text>
</comment>
<name>A0ACC0WVE3_9STRA</name>
<gene>
    <name evidence="1" type="ORF">PsorP6_001173</name>
</gene>
<dbReference type="Proteomes" id="UP001163321">
    <property type="component" value="Chromosome 1"/>
</dbReference>
<keyword evidence="2" id="KW-1185">Reference proteome</keyword>
<protein>
    <submittedName>
        <fullName evidence="1">Uncharacterized protein</fullName>
    </submittedName>
</protein>